<reference evidence="1 2" key="1">
    <citation type="journal article" date="2019" name="Curr. Microbiol.">
        <title>Isolation and Genome Sequence Characterization of Bacteriophage vB_SalM_PM10, a Cba120virus, Concurrently Infecting Salmonella enterica Serovars Typhimurium, Typhi, and Enteritidis.</title>
        <authorList>
            <person name="Newase S."/>
            <person name="Kapadnis B.P."/>
            <person name="Shashidhar R."/>
        </authorList>
    </citation>
    <scope>NUCLEOTIDE SEQUENCE [LARGE SCALE GENOMIC DNA]</scope>
</reference>
<protein>
    <submittedName>
        <fullName evidence="1">Uncharacterized protein</fullName>
    </submittedName>
</protein>
<dbReference type="RefSeq" id="YP_009293394.1">
    <property type="nucleotide sequence ID" value="NC_031128.1"/>
</dbReference>
<sequence>MAMQRIEDMSVLDMEATFGDYFESTPKQKEPLVGRLVVSEAFAQKVREGLPAEYSCFRNGAPVIVMGESK</sequence>
<dbReference type="KEGG" id="vg:29081577"/>
<proteinExistence type="predicted"/>
<accession>A0A1B0Z175</accession>
<organism evidence="1 2">
    <name type="scientific">Salmonella phage vB-SalM-PM10</name>
    <dbReference type="NCBI Taxonomy" id="1868654"/>
    <lineage>
        <taxon>Viruses</taxon>
        <taxon>Duplodnaviria</taxon>
        <taxon>Heunggongvirae</taxon>
        <taxon>Uroviricota</taxon>
        <taxon>Caudoviricetes</taxon>
        <taxon>Pantevenvirales</taxon>
        <taxon>Ackermannviridae</taxon>
        <taxon>Cvivirinae</taxon>
        <taxon>Kuttervirus</taxon>
        <taxon>Kuttervirus PM10</taxon>
    </lineage>
</organism>
<evidence type="ECO:0000313" key="1">
    <source>
        <dbReference type="EMBL" id="ANO57829.1"/>
    </source>
</evidence>
<name>A0A1B0Z175_9CAUD</name>
<dbReference type="Proteomes" id="UP000204338">
    <property type="component" value="Segment"/>
</dbReference>
<dbReference type="EMBL" id="KX438380">
    <property type="protein sequence ID" value="ANO57829.1"/>
    <property type="molecule type" value="Genomic_DNA"/>
</dbReference>
<evidence type="ECO:0000313" key="2">
    <source>
        <dbReference type="Proteomes" id="UP000204338"/>
    </source>
</evidence>
<keyword evidence="2" id="KW-1185">Reference proteome</keyword>
<dbReference type="GeneID" id="29081577"/>